<comment type="caution">
    <text evidence="4">The sequence shown here is derived from an EMBL/GenBank/DDBJ whole genome shotgun (WGS) entry which is preliminary data.</text>
</comment>
<dbReference type="NCBIfam" id="TIGR00051">
    <property type="entry name" value="YbgC/FadM family acyl-CoA thioesterase"/>
    <property type="match status" value="1"/>
</dbReference>
<feature type="domain" description="Thioesterase" evidence="3">
    <location>
        <begin position="40"/>
        <end position="123"/>
    </location>
</feature>
<dbReference type="InterPro" id="IPR050563">
    <property type="entry name" value="4-hydroxybenzoyl-CoA_TE"/>
</dbReference>
<name>A0A120CWE2_HYPSL</name>
<dbReference type="CDD" id="cd00586">
    <property type="entry name" value="4HBT"/>
    <property type="match status" value="1"/>
</dbReference>
<proteinExistence type="inferred from homology"/>
<dbReference type="FunFam" id="3.10.129.10:FF:000004">
    <property type="entry name" value="Tol-pal system-associated acyl-CoA thioesterase"/>
    <property type="match status" value="1"/>
</dbReference>
<keyword evidence="2" id="KW-0378">Hydrolase</keyword>
<comment type="similarity">
    <text evidence="1">Belongs to the 4-hydroxybenzoyl-CoA thioesterase family.</text>
</comment>
<dbReference type="PANTHER" id="PTHR31793:SF37">
    <property type="entry name" value="ACYL-COA THIOESTER HYDROLASE YBGC"/>
    <property type="match status" value="1"/>
</dbReference>
<evidence type="ECO:0000313" key="4">
    <source>
        <dbReference type="EMBL" id="KWT69192.1"/>
    </source>
</evidence>
<evidence type="ECO:0000259" key="3">
    <source>
        <dbReference type="Pfam" id="PF03061"/>
    </source>
</evidence>
<dbReference type="RefSeq" id="WP_068461409.1">
    <property type="nucleotide sequence ID" value="NZ_LMTR01000047.1"/>
</dbReference>
<dbReference type="PATRIC" id="fig|121290.4.peg.113"/>
<sequence>MTDTAPRTWPDLGGRLIEIDGAQAHVLPVRVYFEDTDFSGLVYHASYVRWCERGRSDFLRLLGGDHRRLIDGSGGTEPAAFVVRRMTVDYLKPARIDDLLEVVTRVKAVGAASLTLAQSVQRNGVVLVEAEVTVVLITVSGKPLRISGALREAFSGA</sequence>
<reference evidence="4 5" key="1">
    <citation type="submission" date="2015-10" db="EMBL/GenBank/DDBJ databases">
        <title>Transcriptomic analysis of a linuron degrading triple-species bacterial consortium.</title>
        <authorList>
            <person name="Albers P."/>
        </authorList>
    </citation>
    <scope>NUCLEOTIDE SEQUENCE [LARGE SCALE GENOMIC DNA]</scope>
    <source>
        <strain evidence="4 5">WDL6</strain>
    </source>
</reference>
<dbReference type="Pfam" id="PF03061">
    <property type="entry name" value="4HBT"/>
    <property type="match status" value="1"/>
</dbReference>
<dbReference type="SUPFAM" id="SSF54637">
    <property type="entry name" value="Thioesterase/thiol ester dehydrase-isomerase"/>
    <property type="match status" value="1"/>
</dbReference>
<dbReference type="GO" id="GO:0047617">
    <property type="term" value="F:fatty acyl-CoA hydrolase activity"/>
    <property type="evidence" value="ECO:0007669"/>
    <property type="project" value="TreeGrafter"/>
</dbReference>
<dbReference type="OrthoDB" id="9808429at2"/>
<organism evidence="4 5">
    <name type="scientific">Hyphomicrobium sulfonivorans</name>
    <dbReference type="NCBI Taxonomy" id="121290"/>
    <lineage>
        <taxon>Bacteria</taxon>
        <taxon>Pseudomonadati</taxon>
        <taxon>Pseudomonadota</taxon>
        <taxon>Alphaproteobacteria</taxon>
        <taxon>Hyphomicrobiales</taxon>
        <taxon>Hyphomicrobiaceae</taxon>
        <taxon>Hyphomicrobium</taxon>
    </lineage>
</organism>
<gene>
    <name evidence="4" type="ORF">APY04_1623</name>
</gene>
<dbReference type="PANTHER" id="PTHR31793">
    <property type="entry name" value="4-HYDROXYBENZOYL-COA THIOESTERASE FAMILY MEMBER"/>
    <property type="match status" value="1"/>
</dbReference>
<dbReference type="InterPro" id="IPR006684">
    <property type="entry name" value="YbgC/YbaW"/>
</dbReference>
<dbReference type="InterPro" id="IPR029069">
    <property type="entry name" value="HotDog_dom_sf"/>
</dbReference>
<keyword evidence="5" id="KW-1185">Reference proteome</keyword>
<dbReference type="InterPro" id="IPR006683">
    <property type="entry name" value="Thioestr_dom"/>
</dbReference>
<dbReference type="PIRSF" id="PIRSF003230">
    <property type="entry name" value="YbgC"/>
    <property type="match status" value="1"/>
</dbReference>
<dbReference type="STRING" id="121290.APY04_1623"/>
<evidence type="ECO:0000313" key="5">
    <source>
        <dbReference type="Proteomes" id="UP000059074"/>
    </source>
</evidence>
<dbReference type="Proteomes" id="UP000059074">
    <property type="component" value="Unassembled WGS sequence"/>
</dbReference>
<evidence type="ECO:0000256" key="1">
    <source>
        <dbReference type="ARBA" id="ARBA00005953"/>
    </source>
</evidence>
<accession>A0A120CWE2</accession>
<protein>
    <submittedName>
        <fullName evidence="4">4-hydroxybenzoyl-CoA thioesterase family active site</fullName>
    </submittedName>
</protein>
<evidence type="ECO:0000256" key="2">
    <source>
        <dbReference type="ARBA" id="ARBA00022801"/>
    </source>
</evidence>
<dbReference type="EMBL" id="LMTR01000047">
    <property type="protein sequence ID" value="KWT69192.1"/>
    <property type="molecule type" value="Genomic_DNA"/>
</dbReference>
<dbReference type="Gene3D" id="3.10.129.10">
    <property type="entry name" value="Hotdog Thioesterase"/>
    <property type="match status" value="1"/>
</dbReference>
<dbReference type="AlphaFoldDB" id="A0A120CWE2"/>